<feature type="compositionally biased region" description="Low complexity" evidence="1">
    <location>
        <begin position="255"/>
        <end position="267"/>
    </location>
</feature>
<reference evidence="2 3" key="1">
    <citation type="journal article" date="2024" name="J Genomics">
        <title>Draft genome sequencing and assembly of Favolaschia claudopus CIRM-BRFM 2984 isolated from oak limbs.</title>
        <authorList>
            <person name="Navarro D."/>
            <person name="Drula E."/>
            <person name="Chaduli D."/>
            <person name="Cazenave R."/>
            <person name="Ahrendt S."/>
            <person name="Wang J."/>
            <person name="Lipzen A."/>
            <person name="Daum C."/>
            <person name="Barry K."/>
            <person name="Grigoriev I.V."/>
            <person name="Favel A."/>
            <person name="Rosso M.N."/>
            <person name="Martin F."/>
        </authorList>
    </citation>
    <scope>NUCLEOTIDE SEQUENCE [LARGE SCALE GENOMIC DNA]</scope>
    <source>
        <strain evidence="2 3">CIRM-BRFM 2984</strain>
    </source>
</reference>
<organism evidence="2 3">
    <name type="scientific">Favolaschia claudopus</name>
    <dbReference type="NCBI Taxonomy" id="2862362"/>
    <lineage>
        <taxon>Eukaryota</taxon>
        <taxon>Fungi</taxon>
        <taxon>Dikarya</taxon>
        <taxon>Basidiomycota</taxon>
        <taxon>Agaricomycotina</taxon>
        <taxon>Agaricomycetes</taxon>
        <taxon>Agaricomycetidae</taxon>
        <taxon>Agaricales</taxon>
        <taxon>Marasmiineae</taxon>
        <taxon>Mycenaceae</taxon>
        <taxon>Favolaschia</taxon>
    </lineage>
</organism>
<feature type="compositionally biased region" description="Acidic residues" evidence="1">
    <location>
        <begin position="211"/>
        <end position="222"/>
    </location>
</feature>
<feature type="compositionally biased region" description="Low complexity" evidence="1">
    <location>
        <begin position="186"/>
        <end position="198"/>
    </location>
</feature>
<name>A0AAW0A5K8_9AGAR</name>
<evidence type="ECO:0000313" key="3">
    <source>
        <dbReference type="Proteomes" id="UP001362999"/>
    </source>
</evidence>
<gene>
    <name evidence="2" type="ORF">R3P38DRAFT_3048694</name>
</gene>
<dbReference type="Proteomes" id="UP001362999">
    <property type="component" value="Unassembled WGS sequence"/>
</dbReference>
<comment type="caution">
    <text evidence="2">The sequence shown here is derived from an EMBL/GenBank/DDBJ whole genome shotgun (WGS) entry which is preliminary data.</text>
</comment>
<sequence length="285" mass="31556">MPATFDLKQVGKLFNDTIAAIRDDTPDLDALEPQAIEWLKAARYQLMRDIEQQYYSLERTRDTPTSQPAWAVDPTQKLYLDTKALPPVLSPFRTTITHNLTGLLTACGFQATGFGFYGSPYISIQISFPAQLAATGAQPQAQRTLHIDDEFSCAGGKGGKRKRIGSGPFTAGNFARLMIENNDAAASGNSEKSDSGSSAKRRRGSRVVKIEEDDEGDRDDDDSRSKGSRRRGSRLVKQEEESDNEETNGRRLRSTTRASSTATLKSASEPRNTRRSTRVKKQEEE</sequence>
<evidence type="ECO:0000313" key="2">
    <source>
        <dbReference type="EMBL" id="KAK7001355.1"/>
    </source>
</evidence>
<keyword evidence="3" id="KW-1185">Reference proteome</keyword>
<protein>
    <submittedName>
        <fullName evidence="2">Uncharacterized protein</fullName>
    </submittedName>
</protein>
<accession>A0AAW0A5K8</accession>
<dbReference type="EMBL" id="JAWWNJ010000083">
    <property type="protein sequence ID" value="KAK7001355.1"/>
    <property type="molecule type" value="Genomic_DNA"/>
</dbReference>
<dbReference type="AlphaFoldDB" id="A0AAW0A5K8"/>
<feature type="region of interest" description="Disordered" evidence="1">
    <location>
        <begin position="185"/>
        <end position="285"/>
    </location>
</feature>
<proteinExistence type="predicted"/>
<evidence type="ECO:0000256" key="1">
    <source>
        <dbReference type="SAM" id="MobiDB-lite"/>
    </source>
</evidence>